<dbReference type="Proteomes" id="UP000186817">
    <property type="component" value="Unassembled WGS sequence"/>
</dbReference>
<organism evidence="2 3">
    <name type="scientific">Symbiodinium microadriaticum</name>
    <name type="common">Dinoflagellate</name>
    <name type="synonym">Zooxanthella microadriatica</name>
    <dbReference type="NCBI Taxonomy" id="2951"/>
    <lineage>
        <taxon>Eukaryota</taxon>
        <taxon>Sar</taxon>
        <taxon>Alveolata</taxon>
        <taxon>Dinophyceae</taxon>
        <taxon>Suessiales</taxon>
        <taxon>Symbiodiniaceae</taxon>
        <taxon>Symbiodinium</taxon>
    </lineage>
</organism>
<proteinExistence type="predicted"/>
<dbReference type="Gene3D" id="1.10.30.10">
    <property type="entry name" value="High mobility group box domain"/>
    <property type="match status" value="1"/>
</dbReference>
<feature type="compositionally biased region" description="Low complexity" evidence="1">
    <location>
        <begin position="996"/>
        <end position="1015"/>
    </location>
</feature>
<keyword evidence="3" id="KW-1185">Reference proteome</keyword>
<evidence type="ECO:0000256" key="1">
    <source>
        <dbReference type="SAM" id="MobiDB-lite"/>
    </source>
</evidence>
<name>A0A1Q9C388_SYMMI</name>
<dbReference type="InterPro" id="IPR036910">
    <property type="entry name" value="HMG_box_dom_sf"/>
</dbReference>
<reference evidence="2 3" key="1">
    <citation type="submission" date="2016-02" db="EMBL/GenBank/DDBJ databases">
        <title>Genome analysis of coral dinoflagellate symbionts highlights evolutionary adaptations to a symbiotic lifestyle.</title>
        <authorList>
            <person name="Aranda M."/>
            <person name="Li Y."/>
            <person name="Liew Y.J."/>
            <person name="Baumgarten S."/>
            <person name="Simakov O."/>
            <person name="Wilson M."/>
            <person name="Piel J."/>
            <person name="Ashoor H."/>
            <person name="Bougouffa S."/>
            <person name="Bajic V.B."/>
            <person name="Ryu T."/>
            <person name="Ravasi T."/>
            <person name="Bayer T."/>
            <person name="Micklem G."/>
            <person name="Kim H."/>
            <person name="Bhak J."/>
            <person name="Lajeunesse T.C."/>
            <person name="Voolstra C.R."/>
        </authorList>
    </citation>
    <scope>NUCLEOTIDE SEQUENCE [LARGE SCALE GENOMIC DNA]</scope>
    <source>
        <strain evidence="2 3">CCMP2467</strain>
    </source>
</reference>
<dbReference type="EMBL" id="LSRX01001779">
    <property type="protein sequence ID" value="OLP77380.1"/>
    <property type="molecule type" value="Genomic_DNA"/>
</dbReference>
<accession>A0A1Q9C388</accession>
<evidence type="ECO:0000313" key="3">
    <source>
        <dbReference type="Proteomes" id="UP000186817"/>
    </source>
</evidence>
<protein>
    <submittedName>
        <fullName evidence="2">Uncharacterized protein</fullName>
    </submittedName>
</protein>
<evidence type="ECO:0000313" key="2">
    <source>
        <dbReference type="EMBL" id="OLP77380.1"/>
    </source>
</evidence>
<dbReference type="CDD" id="cd00084">
    <property type="entry name" value="HMG-box_SF"/>
    <property type="match status" value="1"/>
</dbReference>
<comment type="caution">
    <text evidence="2">The sequence shown here is derived from an EMBL/GenBank/DDBJ whole genome shotgun (WGS) entry which is preliminary data.</text>
</comment>
<sequence length="1136" mass="125287">ERRGWSPKAPLPANLAWTTCWRSLSPLARVNSIAHSFTKAELDMLYSSFLVIIWKGDESLYKHRADQPKRQQPDWWNDVCMDMLLARNSAWRERRRNPTPDTAAGCELGLRHKLECEVNGPGAFPLAVERAATRDFFMMNNDVTCLAGGVTATIAGVIQSDWLAILENVDGCLRRVHGQLSREETFQERATVVEREQNPAQANAATLMDRVGRWTLCSCQGTSDCLGGAAADDLLAKIPMKVVINCLVRMAHASSTSLFRQRLEAGIASLVKSAQRIPAFSLPQTTRDAVARNAKKLKLFGTILTEEERDLILSMLNADWAETTADEGLVHVCTADCCASDEDFERRMTAALRAAFGGRFEVPLLYRWKGFEPAAEFAARGVGIHGLFLSLWRFCRSDAGDIALEDATVLDEDAPDSNPAFKQQIRMSKVQQILADSGAGKTAIAEYLQLLESPATADNWFADLGVSKHVLLAWVLADGVSETVRRKRMQRLKIMLEDVVVSIPSTSVQVERQHANIQLDSAANKKTPQRAGGVQANSYVTTTLLAHRKVRSCLESEKFGVAKARIRRTMKSRCASTSFFGLPKKGKAKITPEGTVKGRNGLLKGLLSGPHSVPLCRSVREGKVRKDATAKTRRVSAYNVFQQECRYLVRMMNSVQISDQNEIGSMIGSRCDSVKVGSLEHRQFTQMLSAEWARMTPQRKQEYQLRANDIQLERDRLRSQALQHQNSAAEAAATGTGLRESQIKRLNGARLDSTLQQVSAHKCWQQELGIWDHNAALRGSLVKIPADRAGMDALRAEYDKLFGYDAQVLGNPTSTPTFLRACATTEAGTCVKDEHHDQFVALVGQFDAGLGKLGGSPLLIKFEVRIYNDLVLDDDVDSVLELPSCLVAEFGIGFKEADDAAAARRATSSTAVSKLPFGMSALVEPKRRLRKPQQTADDDQECDKAESSVKKRKLQPSADPEEAWPTVLSPEAQEELDRALAADLAAQRDDLEEQQPADALVSVPASSSDAPASAVGLPACSSDTPASAAGLSESQSSYFQKQLGICELAIVKRKGVKCFHCEDHIDKGEYRFGLAYSKSKPHRSIHMHCLAQLREEFVSNSIGFLEQRVTSGRLPRVEHDICQDALRTLRDLQPDP</sequence>
<dbReference type="AlphaFoldDB" id="A0A1Q9C388"/>
<gene>
    <name evidence="2" type="ORF">AK812_SmicGene42563</name>
</gene>
<dbReference type="OrthoDB" id="432111at2759"/>
<feature type="non-terminal residue" evidence="2">
    <location>
        <position position="1"/>
    </location>
</feature>
<dbReference type="SUPFAM" id="SSF47095">
    <property type="entry name" value="HMG-box"/>
    <property type="match status" value="1"/>
</dbReference>
<feature type="region of interest" description="Disordered" evidence="1">
    <location>
        <begin position="925"/>
        <end position="967"/>
    </location>
</feature>
<feature type="region of interest" description="Disordered" evidence="1">
    <location>
        <begin position="989"/>
        <end position="1016"/>
    </location>
</feature>